<evidence type="ECO:0000256" key="6">
    <source>
        <dbReference type="SAM" id="MobiDB-lite"/>
    </source>
</evidence>
<dbReference type="GO" id="GO:0005789">
    <property type="term" value="C:endoplasmic reticulum membrane"/>
    <property type="evidence" value="ECO:0007669"/>
    <property type="project" value="InterPro"/>
</dbReference>
<dbReference type="GO" id="GO:0061817">
    <property type="term" value="P:endoplasmic reticulum-plasma membrane tethering"/>
    <property type="evidence" value="ECO:0007669"/>
    <property type="project" value="TreeGrafter"/>
</dbReference>
<keyword evidence="10" id="KW-1185">Reference proteome</keyword>
<feature type="domain" description="MSP" evidence="8">
    <location>
        <begin position="3"/>
        <end position="126"/>
    </location>
</feature>
<dbReference type="Gene3D" id="2.60.40.10">
    <property type="entry name" value="Immunoglobulins"/>
    <property type="match status" value="1"/>
</dbReference>
<dbReference type="Pfam" id="PF00635">
    <property type="entry name" value="Motile_Sperm"/>
    <property type="match status" value="1"/>
</dbReference>
<feature type="transmembrane region" description="Helical" evidence="7">
    <location>
        <begin position="218"/>
        <end position="238"/>
    </location>
</feature>
<evidence type="ECO:0000313" key="9">
    <source>
        <dbReference type="EMBL" id="QLQ79088.1"/>
    </source>
</evidence>
<accession>A0A7H9HMT9</accession>
<evidence type="ECO:0000256" key="3">
    <source>
        <dbReference type="ARBA" id="ARBA00022692"/>
    </source>
</evidence>
<dbReference type="InterPro" id="IPR008962">
    <property type="entry name" value="PapD-like_sf"/>
</dbReference>
<gene>
    <name evidence="9" type="ORF">HG537_0B04360</name>
</gene>
<keyword evidence="4 7" id="KW-1133">Transmembrane helix</keyword>
<dbReference type="PANTHER" id="PTHR10809">
    <property type="entry name" value="VESICLE-ASSOCIATED MEMBRANE PROTEIN-ASSOCIATED PROTEIN"/>
    <property type="match status" value="1"/>
</dbReference>
<dbReference type="SUPFAM" id="SSF49354">
    <property type="entry name" value="PapD-like"/>
    <property type="match status" value="1"/>
</dbReference>
<comment type="subcellular location">
    <subcellularLocation>
        <location evidence="1">Membrane</location>
        <topology evidence="1">Single-pass type IV membrane protein</topology>
    </subcellularLocation>
</comment>
<dbReference type="InterPro" id="IPR013783">
    <property type="entry name" value="Ig-like_fold"/>
</dbReference>
<dbReference type="PROSITE" id="PS50202">
    <property type="entry name" value="MSP"/>
    <property type="match status" value="1"/>
</dbReference>
<dbReference type="PIRSF" id="PIRSF019693">
    <property type="entry name" value="VAMP-associated"/>
    <property type="match status" value="1"/>
</dbReference>
<dbReference type="AlphaFoldDB" id="A0A7H9HMT9"/>
<sequence length="239" mass="26320">MVLVDISPDILEYKPPFTEQSTEYATITNNSDESIAFKVKTTAPKFYCVRPNAAVVAPGESVKVQVILLGLAKEPAEDFKCRDKFLVITLPAPYDLGEKSVAEAWPELEAEFKQKAISKKIKVKYLLNPQEPLQKGVEQVVKEPVQQVQVQQQTEVPIVQEPASESVQTIDQSKRNTEEEEVSKPMKQTVASEPEKHVKSAPSAASAKAEPVSAQEGALNSTALILIAIIALVLGWLYY</sequence>
<dbReference type="PANTHER" id="PTHR10809:SF6">
    <property type="entry name" value="AT11025P-RELATED"/>
    <property type="match status" value="1"/>
</dbReference>
<evidence type="ECO:0000256" key="4">
    <source>
        <dbReference type="ARBA" id="ARBA00022989"/>
    </source>
</evidence>
<reference evidence="9 10" key="1">
    <citation type="submission" date="2020-06" db="EMBL/GenBank/DDBJ databases">
        <title>The yeast mating-type switching endonuclease HO is a domesticated member of an unorthodox homing genetic element family.</title>
        <authorList>
            <person name="Coughlan A.Y."/>
            <person name="Lombardi L."/>
            <person name="Braun-Galleani S."/>
            <person name="Martos A.R."/>
            <person name="Galeote V."/>
            <person name="Bigey F."/>
            <person name="Dequin S."/>
            <person name="Byrne K.P."/>
            <person name="Wolfe K.H."/>
        </authorList>
    </citation>
    <scope>NUCLEOTIDE SEQUENCE [LARGE SCALE GENOMIC DNA]</scope>
    <source>
        <strain evidence="9 10">CBS2947</strain>
    </source>
</reference>
<feature type="compositionally biased region" description="Low complexity" evidence="6">
    <location>
        <begin position="200"/>
        <end position="209"/>
    </location>
</feature>
<comment type="similarity">
    <text evidence="2">Belongs to the VAMP-associated protein (VAP) (TC 9.B.17) family.</text>
</comment>
<dbReference type="Proteomes" id="UP000510647">
    <property type="component" value="Chromosome 2"/>
</dbReference>
<evidence type="ECO:0000256" key="2">
    <source>
        <dbReference type="ARBA" id="ARBA00008932"/>
    </source>
</evidence>
<feature type="region of interest" description="Disordered" evidence="6">
    <location>
        <begin position="161"/>
        <end position="209"/>
    </location>
</feature>
<evidence type="ECO:0000256" key="1">
    <source>
        <dbReference type="ARBA" id="ARBA00004211"/>
    </source>
</evidence>
<evidence type="ECO:0000256" key="7">
    <source>
        <dbReference type="SAM" id="Phobius"/>
    </source>
</evidence>
<organism evidence="9 10">
    <name type="scientific">Torulaspora globosa</name>
    <dbReference type="NCBI Taxonomy" id="48254"/>
    <lineage>
        <taxon>Eukaryota</taxon>
        <taxon>Fungi</taxon>
        <taxon>Dikarya</taxon>
        <taxon>Ascomycota</taxon>
        <taxon>Saccharomycotina</taxon>
        <taxon>Saccharomycetes</taxon>
        <taxon>Saccharomycetales</taxon>
        <taxon>Saccharomycetaceae</taxon>
        <taxon>Torulaspora</taxon>
    </lineage>
</organism>
<keyword evidence="3 7" id="KW-0812">Transmembrane</keyword>
<dbReference type="InterPro" id="IPR000535">
    <property type="entry name" value="MSP_dom"/>
</dbReference>
<evidence type="ECO:0000313" key="10">
    <source>
        <dbReference type="Proteomes" id="UP000510647"/>
    </source>
</evidence>
<proteinExistence type="inferred from homology"/>
<dbReference type="OrthoDB" id="264603at2759"/>
<evidence type="ECO:0000256" key="5">
    <source>
        <dbReference type="ARBA" id="ARBA00023136"/>
    </source>
</evidence>
<evidence type="ECO:0000259" key="8">
    <source>
        <dbReference type="PROSITE" id="PS50202"/>
    </source>
</evidence>
<keyword evidence="5 7" id="KW-0472">Membrane</keyword>
<dbReference type="GO" id="GO:0090158">
    <property type="term" value="P:endoplasmic reticulum membrane organization"/>
    <property type="evidence" value="ECO:0007669"/>
    <property type="project" value="TreeGrafter"/>
</dbReference>
<dbReference type="GO" id="GO:0033149">
    <property type="term" value="F:FFAT motif binding"/>
    <property type="evidence" value="ECO:0007669"/>
    <property type="project" value="TreeGrafter"/>
</dbReference>
<dbReference type="EMBL" id="CP059268">
    <property type="protein sequence ID" value="QLQ79088.1"/>
    <property type="molecule type" value="Genomic_DNA"/>
</dbReference>
<name>A0A7H9HMT9_9SACH</name>
<dbReference type="GO" id="GO:0005886">
    <property type="term" value="C:plasma membrane"/>
    <property type="evidence" value="ECO:0007669"/>
    <property type="project" value="TreeGrafter"/>
</dbReference>
<protein>
    <recommendedName>
        <fullName evidence="8">MSP domain-containing protein</fullName>
    </recommendedName>
</protein>
<dbReference type="InterPro" id="IPR016763">
    <property type="entry name" value="VAP"/>
</dbReference>